<keyword evidence="10" id="KW-0472">Membrane</keyword>
<dbReference type="Pfam" id="PF07714">
    <property type="entry name" value="PK_Tyr_Ser-Thr"/>
    <property type="match status" value="1"/>
</dbReference>
<reference evidence="15" key="1">
    <citation type="journal article" date="2018" name="Nat. Genet.">
        <title>Extensive intraspecific gene order and gene structural variations between Mo17 and other maize genomes.</title>
        <authorList>
            <person name="Sun S."/>
            <person name="Zhou Y."/>
            <person name="Chen J."/>
            <person name="Shi J."/>
            <person name="Zhao H."/>
            <person name="Zhao H."/>
            <person name="Song W."/>
            <person name="Zhang M."/>
            <person name="Cui Y."/>
            <person name="Dong X."/>
            <person name="Liu H."/>
            <person name="Ma X."/>
            <person name="Jiao Y."/>
            <person name="Wang B."/>
            <person name="Wei X."/>
            <person name="Stein J.C."/>
            <person name="Glaubitz J.C."/>
            <person name="Lu F."/>
            <person name="Yu G."/>
            <person name="Liang C."/>
            <person name="Fengler K."/>
            <person name="Li B."/>
            <person name="Rafalski A."/>
            <person name="Schnable P.S."/>
            <person name="Ware D.H."/>
            <person name="Buckler E.S."/>
            <person name="Lai J."/>
        </authorList>
    </citation>
    <scope>NUCLEOTIDE SEQUENCE [LARGE SCALE GENOMIC DNA]</scope>
    <source>
        <tissue evidence="15">Seedling</tissue>
    </source>
</reference>
<dbReference type="PROSITE" id="PS50011">
    <property type="entry name" value="PROTEIN_KINASE_DOM"/>
    <property type="match status" value="1"/>
</dbReference>
<dbReference type="AlphaFoldDB" id="A0A317Y432"/>
<comment type="caution">
    <text evidence="15">The sequence shown here is derived from an EMBL/GenBank/DDBJ whole genome shotgun (WGS) entry which is preliminary data.</text>
</comment>
<keyword evidence="3" id="KW-0808">Transferase</keyword>
<dbReference type="InterPro" id="IPR025287">
    <property type="entry name" value="WAK_GUB"/>
</dbReference>
<evidence type="ECO:0000259" key="14">
    <source>
        <dbReference type="PROSITE" id="PS50011"/>
    </source>
</evidence>
<gene>
    <name evidence="15" type="primary">WAK3_8</name>
    <name evidence="15" type="ORF">Zm00014a_001705</name>
</gene>
<evidence type="ECO:0000256" key="4">
    <source>
        <dbReference type="ARBA" id="ARBA00022692"/>
    </source>
</evidence>
<dbReference type="Pfam" id="PF13947">
    <property type="entry name" value="GUB_WAK_bind"/>
    <property type="match status" value="2"/>
</dbReference>
<dbReference type="FunFam" id="3.30.200.20:FF:000043">
    <property type="entry name" value="Wall-associated receptor kinase 2"/>
    <property type="match status" value="1"/>
</dbReference>
<dbReference type="InterPro" id="IPR011009">
    <property type="entry name" value="Kinase-like_dom_sf"/>
</dbReference>
<accession>A0A317Y432</accession>
<evidence type="ECO:0000256" key="3">
    <source>
        <dbReference type="ARBA" id="ARBA00022679"/>
    </source>
</evidence>
<feature type="chain" id="PRO_5016319473" evidence="13">
    <location>
        <begin position="26"/>
        <end position="722"/>
    </location>
</feature>
<dbReference type="ExpressionAtlas" id="A0A317Y432">
    <property type="expression patterns" value="baseline and differential"/>
</dbReference>
<evidence type="ECO:0000256" key="13">
    <source>
        <dbReference type="SAM" id="SignalP"/>
    </source>
</evidence>
<dbReference type="InterPro" id="IPR045274">
    <property type="entry name" value="WAK-like"/>
</dbReference>
<dbReference type="PANTHER" id="PTHR27005">
    <property type="entry name" value="WALL-ASSOCIATED RECEPTOR KINASE-LIKE 21"/>
    <property type="match status" value="1"/>
</dbReference>
<dbReference type="InterPro" id="IPR008271">
    <property type="entry name" value="Ser/Thr_kinase_AS"/>
</dbReference>
<evidence type="ECO:0000256" key="1">
    <source>
        <dbReference type="ARBA" id="ARBA00004479"/>
    </source>
</evidence>
<dbReference type="InterPro" id="IPR001245">
    <property type="entry name" value="Ser-Thr/Tyr_kinase_cat_dom"/>
</dbReference>
<dbReference type="FunFam" id="1.10.510.10:FF:000084">
    <property type="entry name" value="Wall-associated receptor kinase 2"/>
    <property type="match status" value="1"/>
</dbReference>
<keyword evidence="12" id="KW-0325">Glycoprotein</keyword>
<dbReference type="GO" id="GO:0030247">
    <property type="term" value="F:polysaccharide binding"/>
    <property type="evidence" value="ECO:0007669"/>
    <property type="project" value="InterPro"/>
</dbReference>
<keyword evidence="8" id="KW-0067">ATP-binding</keyword>
<keyword evidence="5 13" id="KW-0732">Signal</keyword>
<keyword evidence="2" id="KW-0723">Serine/threonine-protein kinase</keyword>
<dbReference type="GO" id="GO:0005524">
    <property type="term" value="F:ATP binding"/>
    <property type="evidence" value="ECO:0007669"/>
    <property type="project" value="UniProtKB-KW"/>
</dbReference>
<dbReference type="SUPFAM" id="SSF56112">
    <property type="entry name" value="Protein kinase-like (PK-like)"/>
    <property type="match status" value="1"/>
</dbReference>
<dbReference type="Gene3D" id="1.10.510.10">
    <property type="entry name" value="Transferase(Phosphotransferase) domain 1"/>
    <property type="match status" value="1"/>
</dbReference>
<proteinExistence type="predicted"/>
<keyword evidence="9" id="KW-1133">Transmembrane helix</keyword>
<feature type="domain" description="Protein kinase" evidence="14">
    <location>
        <begin position="382"/>
        <end position="669"/>
    </location>
</feature>
<name>A0A317Y432_MAIZE</name>
<keyword evidence="11" id="KW-1015">Disulfide bond</keyword>
<evidence type="ECO:0000256" key="10">
    <source>
        <dbReference type="ARBA" id="ARBA00023136"/>
    </source>
</evidence>
<keyword evidence="6" id="KW-0547">Nucleotide-binding</keyword>
<dbReference type="GO" id="GO:0004674">
    <property type="term" value="F:protein serine/threonine kinase activity"/>
    <property type="evidence" value="ECO:0007669"/>
    <property type="project" value="UniProtKB-KW"/>
</dbReference>
<feature type="signal peptide" evidence="13">
    <location>
        <begin position="1"/>
        <end position="25"/>
    </location>
</feature>
<dbReference type="PROSITE" id="PS00108">
    <property type="entry name" value="PROTEIN_KINASE_ST"/>
    <property type="match status" value="1"/>
</dbReference>
<dbReference type="GO" id="GO:0007166">
    <property type="term" value="P:cell surface receptor signaling pathway"/>
    <property type="evidence" value="ECO:0007669"/>
    <property type="project" value="InterPro"/>
</dbReference>
<evidence type="ECO:0000256" key="9">
    <source>
        <dbReference type="ARBA" id="ARBA00022989"/>
    </source>
</evidence>
<dbReference type="GO" id="GO:0016020">
    <property type="term" value="C:membrane"/>
    <property type="evidence" value="ECO:0007669"/>
    <property type="project" value="UniProtKB-SubCell"/>
</dbReference>
<evidence type="ECO:0000256" key="7">
    <source>
        <dbReference type="ARBA" id="ARBA00022777"/>
    </source>
</evidence>
<dbReference type="SMART" id="SM00220">
    <property type="entry name" value="S_TKc"/>
    <property type="match status" value="1"/>
</dbReference>
<dbReference type="InterPro" id="IPR000719">
    <property type="entry name" value="Prot_kinase_dom"/>
</dbReference>
<dbReference type="Gene3D" id="3.30.200.20">
    <property type="entry name" value="Phosphorylase Kinase, domain 1"/>
    <property type="match status" value="1"/>
</dbReference>
<evidence type="ECO:0000313" key="15">
    <source>
        <dbReference type="EMBL" id="PWZ53063.1"/>
    </source>
</evidence>
<dbReference type="EMBL" id="NCVQ01000001">
    <property type="protein sequence ID" value="PWZ53063.1"/>
    <property type="molecule type" value="Genomic_DNA"/>
</dbReference>
<evidence type="ECO:0000256" key="12">
    <source>
        <dbReference type="ARBA" id="ARBA00023180"/>
    </source>
</evidence>
<dbReference type="Proteomes" id="UP000251960">
    <property type="component" value="Chromosome 1"/>
</dbReference>
<comment type="subcellular location">
    <subcellularLocation>
        <location evidence="1">Membrane</location>
        <topology evidence="1">Single-pass type I membrane protein</topology>
    </subcellularLocation>
</comment>
<protein>
    <submittedName>
        <fullName evidence="15">Wall-associated receptor kinase 3</fullName>
    </submittedName>
</protein>
<evidence type="ECO:0000256" key="2">
    <source>
        <dbReference type="ARBA" id="ARBA00022527"/>
    </source>
</evidence>
<evidence type="ECO:0000256" key="6">
    <source>
        <dbReference type="ARBA" id="ARBA00022741"/>
    </source>
</evidence>
<evidence type="ECO:0000256" key="5">
    <source>
        <dbReference type="ARBA" id="ARBA00022729"/>
    </source>
</evidence>
<evidence type="ECO:0000256" key="8">
    <source>
        <dbReference type="ARBA" id="ARBA00022840"/>
    </source>
</evidence>
<keyword evidence="7 15" id="KW-0418">Kinase</keyword>
<sequence length="722" mass="80661">MMCSTAVLLVRTCVVLVCLAALARAPSKFHAAAGTGDGLLVIPTKASLSHCPSRCGDVQISYPFGIGPGCFRQGFELSCDRTTPSPRLFFVSGNSSIQVTSLDLSNSMVWVSAVGFNVTMSAGVDTYTQSWKAPPGVISYGNNNLYTVGCGVYVYVFGDNMTDIIGYCTSICTDNREIMESAAYYNPEAPNRNNRNCMRLCGNISVPFPFGIEEDCYANDNLRLNCTINDTLILDRGYAQYRVTNLSLDDGLLMVTNMLTDTSSNNVERIIITDHYNNSYLEVMDGNYDFSQDFQEDAAIKWVISNITCQKAMQIMLHMRAFALGAIVLTGKWKKGIQRRIRREYFKKNQGLLLEQLISNENATTKTKIFTLDELEEATNKFDATRVLGHGGHDTVYKGILSDQRVVAIKKSKIVEQIEIDQFINEVAILSQIIYRNVVKLFGCCLEDEVPLLVYEFISNGTLYDILHENIATKCLLSWDDRIRIATEASGALAYLHSAAAIPIFHRDVKSSNILLDDNFTVKVSDFGASRSLSLDETHVVTIVQGTFSYLDPEYYYTGSLTEKSDVYSFGVILVELLTRKKPIFINESGAKQNLSHYFIEGLQEGTLMEIIDSQVVEEADQEEINDISSLIEVCLRSKGGHRPSMKEVDMRLQCLRTKRLRNKTHLLIEKGGEMEPLLCAEAQHPHERISPIYNEEHLTIPMMSGCYSLEQELAAASSMVR</sequence>
<keyword evidence="4" id="KW-0812">Transmembrane</keyword>
<keyword evidence="15" id="KW-0675">Receptor</keyword>
<evidence type="ECO:0000256" key="11">
    <source>
        <dbReference type="ARBA" id="ARBA00023157"/>
    </source>
</evidence>
<dbReference type="PANTHER" id="PTHR27005:SF283">
    <property type="entry name" value="OS02G0633066 PROTEIN"/>
    <property type="match status" value="1"/>
</dbReference>
<organism evidence="15">
    <name type="scientific">Zea mays</name>
    <name type="common">Maize</name>
    <dbReference type="NCBI Taxonomy" id="4577"/>
    <lineage>
        <taxon>Eukaryota</taxon>
        <taxon>Viridiplantae</taxon>
        <taxon>Streptophyta</taxon>
        <taxon>Embryophyta</taxon>
        <taxon>Tracheophyta</taxon>
        <taxon>Spermatophyta</taxon>
        <taxon>Magnoliopsida</taxon>
        <taxon>Liliopsida</taxon>
        <taxon>Poales</taxon>
        <taxon>Poaceae</taxon>
        <taxon>PACMAD clade</taxon>
        <taxon>Panicoideae</taxon>
        <taxon>Andropogonodae</taxon>
        <taxon>Andropogoneae</taxon>
        <taxon>Tripsacinae</taxon>
        <taxon>Zea</taxon>
    </lineage>
</organism>